<evidence type="ECO:0000256" key="3">
    <source>
        <dbReference type="ARBA" id="ARBA00008703"/>
    </source>
</evidence>
<dbReference type="InterPro" id="IPR013785">
    <property type="entry name" value="Aldolase_TIM"/>
</dbReference>
<dbReference type="InterPro" id="IPR003739">
    <property type="entry name" value="Lys_aminomutase/Glu_NH3_mut"/>
</dbReference>
<keyword evidence="4" id="KW-0004">4Fe-4S</keyword>
<sequence>MKTSSTRPRYRPYTPDNFHTLPQLDKISPKRIEDMKLTFRALPFRVSNYVVEELIDWDRIPEDPVFQLTFPQPEMIPRLDFCRLRSFVRSGNESAASDIVRRIHRDMNPHPAGQMDLNVPLMGNEVLTGMQHKYGETVLFFPTQGQTCHSYCTYCFRWPQFVGLDTAFRFACSDETLLPRYIAEHPEVTDVLFTGGDPLVMHAKLLRKYLSPLLEKKPGNLNSIRFGTKSLAYWPYRFTEDKDADDIIRLFEEIIEAGYHLSVMAHFSHDRELSTPAVERAMARIRSTGAQIRCQAPLIRHVNDDPGVWSAMWKRQVALGAVPYYMFMERDTGPRGYFNVPLVEAHRIFTEAYRNVSGLCRTVRGPSMSAGPGKILMDGVAEVGGEQVMILKFIQARNPDWVNRIFFAAHDPKAHWIDDLKPAFGKQQFFYEAEYIRIQEEIRRRREGFAAA</sequence>
<name>A0A5Q4VCW9_9BACT</name>
<proteinExistence type="inferred from homology"/>
<evidence type="ECO:0000313" key="11">
    <source>
        <dbReference type="EMBL" id="TYT75435.1"/>
    </source>
</evidence>
<dbReference type="GO" id="GO:0051539">
    <property type="term" value="F:4 iron, 4 sulfur cluster binding"/>
    <property type="evidence" value="ECO:0007669"/>
    <property type="project" value="UniProtKB-KW"/>
</dbReference>
<organism evidence="11 12">
    <name type="scientific">Desulfobotulus mexicanus</name>
    <dbReference type="NCBI Taxonomy" id="2586642"/>
    <lineage>
        <taxon>Bacteria</taxon>
        <taxon>Pseudomonadati</taxon>
        <taxon>Thermodesulfobacteriota</taxon>
        <taxon>Desulfobacteria</taxon>
        <taxon>Desulfobacterales</taxon>
        <taxon>Desulfobacteraceae</taxon>
        <taxon>Desulfobotulus</taxon>
    </lineage>
</organism>
<dbReference type="InterPro" id="IPR007197">
    <property type="entry name" value="rSAM"/>
</dbReference>
<evidence type="ECO:0000256" key="6">
    <source>
        <dbReference type="ARBA" id="ARBA00022723"/>
    </source>
</evidence>
<comment type="caution">
    <text evidence="11">The sequence shown here is derived from an EMBL/GenBank/DDBJ whole genome shotgun (WGS) entry which is preliminary data.</text>
</comment>
<evidence type="ECO:0000256" key="8">
    <source>
        <dbReference type="ARBA" id="ARBA00023004"/>
    </source>
</evidence>
<comment type="similarity">
    <text evidence="3">Belongs to the radical SAM superfamily. KamA family.</text>
</comment>
<comment type="cofactor">
    <cofactor evidence="1 10">
        <name>pyridoxal 5'-phosphate</name>
        <dbReference type="ChEBI" id="CHEBI:597326"/>
    </cofactor>
</comment>
<gene>
    <name evidence="11" type="ORF">FIM25_04970</name>
</gene>
<dbReference type="OrthoDB" id="9768064at2"/>
<feature type="modified residue" description="N6-(pyridoxal phosphate)lysine" evidence="10">
    <location>
        <position position="374"/>
    </location>
</feature>
<dbReference type="AlphaFoldDB" id="A0A5Q4VCW9"/>
<evidence type="ECO:0000256" key="5">
    <source>
        <dbReference type="ARBA" id="ARBA00022691"/>
    </source>
</evidence>
<keyword evidence="9" id="KW-0411">Iron-sulfur</keyword>
<dbReference type="SFLD" id="SFLDG01070">
    <property type="entry name" value="PLP-dependent"/>
    <property type="match status" value="1"/>
</dbReference>
<keyword evidence="7 10" id="KW-0663">Pyridoxal phosphate</keyword>
<evidence type="ECO:0000256" key="7">
    <source>
        <dbReference type="ARBA" id="ARBA00022898"/>
    </source>
</evidence>
<dbReference type="RefSeq" id="WP_139446928.1">
    <property type="nucleotide sequence ID" value="NZ_VDMB01000004.1"/>
</dbReference>
<dbReference type="InterPro" id="IPR058240">
    <property type="entry name" value="rSAM_sf"/>
</dbReference>
<evidence type="ECO:0000256" key="2">
    <source>
        <dbReference type="ARBA" id="ARBA00001966"/>
    </source>
</evidence>
<evidence type="ECO:0000256" key="9">
    <source>
        <dbReference type="ARBA" id="ARBA00023014"/>
    </source>
</evidence>
<dbReference type="Gene3D" id="3.20.20.70">
    <property type="entry name" value="Aldolase class I"/>
    <property type="match status" value="1"/>
</dbReference>
<dbReference type="PANTHER" id="PTHR30538:SF0">
    <property type="entry name" value="L-LYSINE 2,3-AMINOMUTASE AQ_1632-RELATED"/>
    <property type="match status" value="1"/>
</dbReference>
<dbReference type="GO" id="GO:0046872">
    <property type="term" value="F:metal ion binding"/>
    <property type="evidence" value="ECO:0007669"/>
    <property type="project" value="UniProtKB-KW"/>
</dbReference>
<evidence type="ECO:0000256" key="1">
    <source>
        <dbReference type="ARBA" id="ARBA00001933"/>
    </source>
</evidence>
<keyword evidence="5" id="KW-0949">S-adenosyl-L-methionine</keyword>
<dbReference type="SUPFAM" id="SSF102114">
    <property type="entry name" value="Radical SAM enzymes"/>
    <property type="match status" value="1"/>
</dbReference>
<reference evidence="11 12" key="1">
    <citation type="submission" date="2019-06" db="EMBL/GenBank/DDBJ databases">
        <title>Desulfobotulus mexicanus sp. nov., a novel sulfate-reducing bacterium isolated from the sediment of an alkaline crater lake in Mexico.</title>
        <authorList>
            <person name="Hirschler-Rea A."/>
        </authorList>
    </citation>
    <scope>NUCLEOTIDE SEQUENCE [LARGE SCALE GENOMIC DNA]</scope>
    <source>
        <strain evidence="11 12">PAR22N</strain>
    </source>
</reference>
<protein>
    <submittedName>
        <fullName evidence="11">Lysine 2,3-aminomutase</fullName>
    </submittedName>
</protein>
<evidence type="ECO:0000313" key="12">
    <source>
        <dbReference type="Proteomes" id="UP000321899"/>
    </source>
</evidence>
<evidence type="ECO:0000256" key="4">
    <source>
        <dbReference type="ARBA" id="ARBA00022485"/>
    </source>
</evidence>
<dbReference type="GO" id="GO:0003824">
    <property type="term" value="F:catalytic activity"/>
    <property type="evidence" value="ECO:0007669"/>
    <property type="project" value="InterPro"/>
</dbReference>
<dbReference type="PANTHER" id="PTHR30538">
    <property type="entry name" value="LYSINE 2,3-AMINOMUTASE-RELATED"/>
    <property type="match status" value="1"/>
</dbReference>
<dbReference type="EMBL" id="VDMB01000004">
    <property type="protein sequence ID" value="TYT75435.1"/>
    <property type="molecule type" value="Genomic_DNA"/>
</dbReference>
<keyword evidence="12" id="KW-1185">Reference proteome</keyword>
<keyword evidence="8" id="KW-0408">Iron</keyword>
<dbReference type="Proteomes" id="UP000321899">
    <property type="component" value="Unassembled WGS sequence"/>
</dbReference>
<comment type="cofactor">
    <cofactor evidence="2">
        <name>[4Fe-4S] cluster</name>
        <dbReference type="ChEBI" id="CHEBI:49883"/>
    </cofactor>
</comment>
<evidence type="ECO:0000256" key="10">
    <source>
        <dbReference type="PIRSR" id="PIRSR603739-50"/>
    </source>
</evidence>
<accession>A0A5Q4VCW9</accession>
<keyword evidence="6" id="KW-0479">Metal-binding</keyword>
<dbReference type="SFLD" id="SFLDS00029">
    <property type="entry name" value="Radical_SAM"/>
    <property type="match status" value="1"/>
</dbReference>